<dbReference type="InterPro" id="IPR002547">
    <property type="entry name" value="tRNA-bd_dom"/>
</dbReference>
<dbReference type="PROSITE" id="PS50886">
    <property type="entry name" value="TRBD"/>
    <property type="match status" value="1"/>
</dbReference>
<dbReference type="GO" id="GO:0005737">
    <property type="term" value="C:cytoplasm"/>
    <property type="evidence" value="ECO:0007669"/>
    <property type="project" value="UniProtKB-SubCell"/>
</dbReference>
<keyword evidence="3 6" id="KW-0820">tRNA-binding</keyword>
<dbReference type="InterPro" id="IPR051270">
    <property type="entry name" value="Tyrosine-tRNA_ligase_regulator"/>
</dbReference>
<dbReference type="GO" id="GO:0006412">
    <property type="term" value="P:translation"/>
    <property type="evidence" value="ECO:0007669"/>
    <property type="project" value="UniProtKB-KW"/>
</dbReference>
<feature type="coiled-coil region" evidence="7">
    <location>
        <begin position="57"/>
        <end position="91"/>
    </location>
</feature>
<dbReference type="PANTHER" id="PTHR11586:SF33">
    <property type="entry name" value="AMINOACYL TRNA SYNTHASE COMPLEX-INTERACTING MULTIFUNCTIONAL PROTEIN 1"/>
    <property type="match status" value="1"/>
</dbReference>
<feature type="domain" description="TRNA-binding" evidence="9">
    <location>
        <begin position="162"/>
        <end position="263"/>
    </location>
</feature>
<feature type="region of interest" description="Disordered" evidence="8">
    <location>
        <begin position="105"/>
        <end position="158"/>
    </location>
</feature>
<evidence type="ECO:0000256" key="4">
    <source>
        <dbReference type="ARBA" id="ARBA00022884"/>
    </source>
</evidence>
<keyword evidence="2" id="KW-0963">Cytoplasm</keyword>
<dbReference type="FunFam" id="2.40.50.140:FF:000047">
    <property type="entry name" value="tyrosine--tRNA ligase, cytoplasmic isoform X2"/>
    <property type="match status" value="1"/>
</dbReference>
<evidence type="ECO:0000256" key="2">
    <source>
        <dbReference type="ARBA" id="ARBA00022490"/>
    </source>
</evidence>
<evidence type="ECO:0000259" key="9">
    <source>
        <dbReference type="PROSITE" id="PS50886"/>
    </source>
</evidence>
<accession>A0A3B0J051</accession>
<name>A0A3B0J051_DROGU</name>
<dbReference type="EMBL" id="OUUW01000001">
    <property type="protein sequence ID" value="SPP73877.1"/>
    <property type="molecule type" value="Genomic_DNA"/>
</dbReference>
<evidence type="ECO:0000256" key="8">
    <source>
        <dbReference type="SAM" id="MobiDB-lite"/>
    </source>
</evidence>
<evidence type="ECO:0000256" key="5">
    <source>
        <dbReference type="ARBA" id="ARBA00022917"/>
    </source>
</evidence>
<sequence length="323" mass="34750">MLRITSTVSRKYGIVNFLRNKKSIKTRMTSLQQIVENNECALALADSLQEMMAGIQSQLVLRKKQELIAENAALEKEIEEALTQLVQLEVKNGKKQILVPGARTFSTDAAPDAGSKTAAANASSNMPASEAKAPSAPPKEKKVKEKKPAAEKPSPVAEAPVDVGRLDLRVGKIVEVGRHPDADSLYLEKIDCGEAAPRTVVSGLVKFVPLEEMQNRMVVVMCNLKPAKMRGVTSEAMVMCASTPDKVEVLSPPVGAVPGDLVHCEGYTRQPDAQLNPKKKVFETCAPDLMTNADLVACYKGSALHVPGKGNVVSQSLKNVNVK</sequence>
<reference evidence="11" key="1">
    <citation type="submission" date="2018-01" db="EMBL/GenBank/DDBJ databases">
        <authorList>
            <person name="Alioto T."/>
            <person name="Alioto T."/>
        </authorList>
    </citation>
    <scope>NUCLEOTIDE SEQUENCE [LARGE SCALE GENOMIC DNA]</scope>
</reference>
<keyword evidence="4 6" id="KW-0694">RNA-binding</keyword>
<dbReference type="Gene3D" id="2.40.50.140">
    <property type="entry name" value="Nucleic acid-binding proteins"/>
    <property type="match status" value="1"/>
</dbReference>
<keyword evidence="7" id="KW-0175">Coiled coil</keyword>
<proteinExistence type="predicted"/>
<evidence type="ECO:0000256" key="7">
    <source>
        <dbReference type="SAM" id="Coils"/>
    </source>
</evidence>
<dbReference type="GO" id="GO:0000049">
    <property type="term" value="F:tRNA binding"/>
    <property type="evidence" value="ECO:0007669"/>
    <property type="project" value="UniProtKB-UniRule"/>
</dbReference>
<evidence type="ECO:0000313" key="10">
    <source>
        <dbReference type="EMBL" id="SPP73877.1"/>
    </source>
</evidence>
<keyword evidence="5" id="KW-0648">Protein biosynthesis</keyword>
<dbReference type="Pfam" id="PF01588">
    <property type="entry name" value="tRNA_bind"/>
    <property type="match status" value="1"/>
</dbReference>
<dbReference type="InterPro" id="IPR012340">
    <property type="entry name" value="NA-bd_OB-fold"/>
</dbReference>
<evidence type="ECO:0000313" key="11">
    <source>
        <dbReference type="Proteomes" id="UP000268350"/>
    </source>
</evidence>
<dbReference type="OrthoDB" id="197206at2759"/>
<evidence type="ECO:0000256" key="1">
    <source>
        <dbReference type="ARBA" id="ARBA00004496"/>
    </source>
</evidence>
<dbReference type="CDD" id="cd02799">
    <property type="entry name" value="tRNA_bind_EMAP-II_like"/>
    <property type="match status" value="1"/>
</dbReference>
<dbReference type="SUPFAM" id="SSF50249">
    <property type="entry name" value="Nucleic acid-binding proteins"/>
    <property type="match status" value="1"/>
</dbReference>
<keyword evidence="11" id="KW-1185">Reference proteome</keyword>
<feature type="compositionally biased region" description="Basic and acidic residues" evidence="8">
    <location>
        <begin position="138"/>
        <end position="150"/>
    </location>
</feature>
<gene>
    <name evidence="10" type="ORF">DGUA_6G001435</name>
</gene>
<evidence type="ECO:0000256" key="6">
    <source>
        <dbReference type="PROSITE-ProRule" id="PRU00209"/>
    </source>
</evidence>
<feature type="compositionally biased region" description="Low complexity" evidence="8">
    <location>
        <begin position="118"/>
        <end position="134"/>
    </location>
</feature>
<dbReference type="AlphaFoldDB" id="A0A3B0J051"/>
<comment type="subcellular location">
    <subcellularLocation>
        <location evidence="1">Cytoplasm</location>
    </subcellularLocation>
</comment>
<protein>
    <submittedName>
        <fullName evidence="10">Blast:Aminoacyl tRNA synthase complex-interacting multifunctional protein 1</fullName>
    </submittedName>
</protein>
<dbReference type="PANTHER" id="PTHR11586">
    <property type="entry name" value="TRNA-AMINOACYLATION COFACTOR ARC1 FAMILY MEMBER"/>
    <property type="match status" value="1"/>
</dbReference>
<evidence type="ECO:0000256" key="3">
    <source>
        <dbReference type="ARBA" id="ARBA00022555"/>
    </source>
</evidence>
<dbReference type="STRING" id="7266.A0A3B0J051"/>
<dbReference type="Proteomes" id="UP000268350">
    <property type="component" value="Unassembled WGS sequence"/>
</dbReference>
<organism evidence="10 11">
    <name type="scientific">Drosophila guanche</name>
    <name type="common">Fruit fly</name>
    <dbReference type="NCBI Taxonomy" id="7266"/>
    <lineage>
        <taxon>Eukaryota</taxon>
        <taxon>Metazoa</taxon>
        <taxon>Ecdysozoa</taxon>
        <taxon>Arthropoda</taxon>
        <taxon>Hexapoda</taxon>
        <taxon>Insecta</taxon>
        <taxon>Pterygota</taxon>
        <taxon>Neoptera</taxon>
        <taxon>Endopterygota</taxon>
        <taxon>Diptera</taxon>
        <taxon>Brachycera</taxon>
        <taxon>Muscomorpha</taxon>
        <taxon>Ephydroidea</taxon>
        <taxon>Drosophilidae</taxon>
        <taxon>Drosophila</taxon>
        <taxon>Sophophora</taxon>
    </lineage>
</organism>